<evidence type="ECO:0000313" key="2">
    <source>
        <dbReference type="Proteomes" id="UP000013827"/>
    </source>
</evidence>
<organism evidence="1 2">
    <name type="scientific">Emiliania huxleyi (strain CCMP1516)</name>
    <dbReference type="NCBI Taxonomy" id="280463"/>
    <lineage>
        <taxon>Eukaryota</taxon>
        <taxon>Haptista</taxon>
        <taxon>Haptophyta</taxon>
        <taxon>Prymnesiophyceae</taxon>
        <taxon>Isochrysidales</taxon>
        <taxon>Noelaerhabdaceae</taxon>
        <taxon>Emiliania</taxon>
    </lineage>
</organism>
<dbReference type="KEGG" id="ehx:EMIHUDRAFT_245458"/>
<reference evidence="2" key="1">
    <citation type="journal article" date="2013" name="Nature">
        <title>Pan genome of the phytoplankton Emiliania underpins its global distribution.</title>
        <authorList>
            <person name="Read B.A."/>
            <person name="Kegel J."/>
            <person name="Klute M.J."/>
            <person name="Kuo A."/>
            <person name="Lefebvre S.C."/>
            <person name="Maumus F."/>
            <person name="Mayer C."/>
            <person name="Miller J."/>
            <person name="Monier A."/>
            <person name="Salamov A."/>
            <person name="Young J."/>
            <person name="Aguilar M."/>
            <person name="Claverie J.M."/>
            <person name="Frickenhaus S."/>
            <person name="Gonzalez K."/>
            <person name="Herman E.K."/>
            <person name="Lin Y.C."/>
            <person name="Napier J."/>
            <person name="Ogata H."/>
            <person name="Sarno A.F."/>
            <person name="Shmutz J."/>
            <person name="Schroeder D."/>
            <person name="de Vargas C."/>
            <person name="Verret F."/>
            <person name="von Dassow P."/>
            <person name="Valentin K."/>
            <person name="Van de Peer Y."/>
            <person name="Wheeler G."/>
            <person name="Dacks J.B."/>
            <person name="Delwiche C.F."/>
            <person name="Dyhrman S.T."/>
            <person name="Glockner G."/>
            <person name="John U."/>
            <person name="Richards T."/>
            <person name="Worden A.Z."/>
            <person name="Zhang X."/>
            <person name="Grigoriev I.V."/>
            <person name="Allen A.E."/>
            <person name="Bidle K."/>
            <person name="Borodovsky M."/>
            <person name="Bowler C."/>
            <person name="Brownlee C."/>
            <person name="Cock J.M."/>
            <person name="Elias M."/>
            <person name="Gladyshev V.N."/>
            <person name="Groth M."/>
            <person name="Guda C."/>
            <person name="Hadaegh A."/>
            <person name="Iglesias-Rodriguez M.D."/>
            <person name="Jenkins J."/>
            <person name="Jones B.M."/>
            <person name="Lawson T."/>
            <person name="Leese F."/>
            <person name="Lindquist E."/>
            <person name="Lobanov A."/>
            <person name="Lomsadze A."/>
            <person name="Malik S.B."/>
            <person name="Marsh M.E."/>
            <person name="Mackinder L."/>
            <person name="Mock T."/>
            <person name="Mueller-Roeber B."/>
            <person name="Pagarete A."/>
            <person name="Parker M."/>
            <person name="Probert I."/>
            <person name="Quesneville H."/>
            <person name="Raines C."/>
            <person name="Rensing S.A."/>
            <person name="Riano-Pachon D.M."/>
            <person name="Richier S."/>
            <person name="Rokitta S."/>
            <person name="Shiraiwa Y."/>
            <person name="Soanes D.M."/>
            <person name="van der Giezen M."/>
            <person name="Wahlund T.M."/>
            <person name="Williams B."/>
            <person name="Wilson W."/>
            <person name="Wolfe G."/>
            <person name="Wurch L.L."/>
        </authorList>
    </citation>
    <scope>NUCLEOTIDE SEQUENCE</scope>
</reference>
<dbReference type="RefSeq" id="XP_005768323.1">
    <property type="nucleotide sequence ID" value="XM_005768266.1"/>
</dbReference>
<dbReference type="GeneID" id="17262041"/>
<evidence type="ECO:0000313" key="1">
    <source>
        <dbReference type="EnsemblProtists" id="EOD15894"/>
    </source>
</evidence>
<sequence>MPTAPPAGVNDVIRATRRGSLPSRLGRICEAIGMEPGPSLPDTARGAAAALGITLVDRGDWGGFA</sequence>
<accession>A0A0D3IXA9</accession>
<reference evidence="1" key="2">
    <citation type="submission" date="2024-10" db="UniProtKB">
        <authorList>
            <consortium name="EnsemblProtists"/>
        </authorList>
    </citation>
    <scope>IDENTIFICATION</scope>
</reference>
<name>A0A0D3IXA9_EMIH1</name>
<proteinExistence type="predicted"/>
<keyword evidence="2" id="KW-1185">Reference proteome</keyword>
<protein>
    <submittedName>
        <fullName evidence="1">Uncharacterized protein</fullName>
    </submittedName>
</protein>
<dbReference type="PaxDb" id="2903-EOD15894"/>
<dbReference type="Proteomes" id="UP000013827">
    <property type="component" value="Unassembled WGS sequence"/>
</dbReference>
<dbReference type="AlphaFoldDB" id="A0A0D3IXA9"/>
<dbReference type="HOGENOM" id="CLU_2854374_0_0_1"/>
<dbReference type="EnsemblProtists" id="EOD15894">
    <property type="protein sequence ID" value="EOD15894"/>
    <property type="gene ID" value="EMIHUDRAFT_245458"/>
</dbReference>